<keyword evidence="3" id="KW-1185">Reference proteome</keyword>
<gene>
    <name evidence="2" type="ORF">H0235_009808</name>
</gene>
<dbReference type="Proteomes" id="UP000600918">
    <property type="component" value="Unassembled WGS sequence"/>
</dbReference>
<reference evidence="2" key="1">
    <citation type="journal article" date="2020" name="G3 (Bethesda)">
        <title>High-Quality Assemblies for Three Invasive Social Wasps from the &lt;i&gt;Vespula&lt;/i&gt; Genus.</title>
        <authorList>
            <person name="Harrop T.W.R."/>
            <person name="Guhlin J."/>
            <person name="McLaughlin G.M."/>
            <person name="Permina E."/>
            <person name="Stockwell P."/>
            <person name="Gilligan J."/>
            <person name="Le Lec M.F."/>
            <person name="Gruber M.A.M."/>
            <person name="Quinn O."/>
            <person name="Lovegrove M."/>
            <person name="Duncan E.J."/>
            <person name="Remnant E.J."/>
            <person name="Van Eeckhoven J."/>
            <person name="Graham B."/>
            <person name="Knapp R.A."/>
            <person name="Langford K.W."/>
            <person name="Kronenberg Z."/>
            <person name="Press M.O."/>
            <person name="Eacker S.M."/>
            <person name="Wilson-Rankin E.E."/>
            <person name="Purcell J."/>
            <person name="Lester P.J."/>
            <person name="Dearden P.K."/>
        </authorList>
    </citation>
    <scope>NUCLEOTIDE SEQUENCE</scope>
    <source>
        <strain evidence="2">Volc-1</strain>
    </source>
</reference>
<accession>A0A834NZ79</accession>
<sequence length="189" mass="22637">MLHPTARATTSTDSKLNWRKQRCPSRKKNYLDRGQKHRACSTVPMGFERLIESFIYRTVCDKIFQPGWKATHFVWRRLEGEASLEFGEVFAKWAQSIRENVQIHERVCGAAVVNEIRKERGEKKKELQVEREKDTKRWESLRILLQQEEEEEEEEEEEDEDEEEEEEEEEMEMEEEEVGSLELLEWPGF</sequence>
<protein>
    <submittedName>
        <fullName evidence="2">Uncharacterized protein</fullName>
    </submittedName>
</protein>
<organism evidence="2 3">
    <name type="scientific">Vespula pensylvanica</name>
    <name type="common">Western yellow jacket</name>
    <name type="synonym">Wasp</name>
    <dbReference type="NCBI Taxonomy" id="30213"/>
    <lineage>
        <taxon>Eukaryota</taxon>
        <taxon>Metazoa</taxon>
        <taxon>Ecdysozoa</taxon>
        <taxon>Arthropoda</taxon>
        <taxon>Hexapoda</taxon>
        <taxon>Insecta</taxon>
        <taxon>Pterygota</taxon>
        <taxon>Neoptera</taxon>
        <taxon>Endopterygota</taxon>
        <taxon>Hymenoptera</taxon>
        <taxon>Apocrita</taxon>
        <taxon>Aculeata</taxon>
        <taxon>Vespoidea</taxon>
        <taxon>Vespidae</taxon>
        <taxon>Vespinae</taxon>
        <taxon>Vespula</taxon>
    </lineage>
</organism>
<evidence type="ECO:0000313" key="3">
    <source>
        <dbReference type="Proteomes" id="UP000600918"/>
    </source>
</evidence>
<dbReference type="EMBL" id="JACSDY010000008">
    <property type="protein sequence ID" value="KAF7421972.1"/>
    <property type="molecule type" value="Genomic_DNA"/>
</dbReference>
<comment type="caution">
    <text evidence="2">The sequence shown here is derived from an EMBL/GenBank/DDBJ whole genome shotgun (WGS) entry which is preliminary data.</text>
</comment>
<dbReference type="AlphaFoldDB" id="A0A834NZ79"/>
<proteinExistence type="predicted"/>
<evidence type="ECO:0000256" key="1">
    <source>
        <dbReference type="SAM" id="MobiDB-lite"/>
    </source>
</evidence>
<feature type="region of interest" description="Disordered" evidence="1">
    <location>
        <begin position="145"/>
        <end position="189"/>
    </location>
</feature>
<name>A0A834NZ79_VESPE</name>
<evidence type="ECO:0000313" key="2">
    <source>
        <dbReference type="EMBL" id="KAF7421972.1"/>
    </source>
</evidence>
<feature type="compositionally biased region" description="Acidic residues" evidence="1">
    <location>
        <begin position="147"/>
        <end position="179"/>
    </location>
</feature>